<sequence>MDVRQHKSLLDKAFSKVNHRYSEIRLTEPASGRRPLLWILMVLGNIVISVASVAVFLQLPTLNGHFISPTPIQAYGQPGVNDVLSADTLHYSIYHPGPDAWLDSNYTGPPSHSSDTAWERLQAVRGVAISLPQASSLDLPKSGLRAGNGTVATILSVQHNLHCIRVIRQILYPAYYYPTENSEAEQKARVAHAGHCLEAIRQSVMCTPDLTPRSVRWEDEERENIAMNPSGKMQCLDWESLQRNIRGKSYDLDDLWEANPKPVRRNR</sequence>
<keyword evidence="5" id="KW-1185">Reference proteome</keyword>
<dbReference type="PANTHER" id="PTHR33365">
    <property type="entry name" value="YALI0B05434P"/>
    <property type="match status" value="1"/>
</dbReference>
<evidence type="ECO:0000256" key="3">
    <source>
        <dbReference type="SAM" id="Phobius"/>
    </source>
</evidence>
<keyword evidence="3" id="KW-1133">Transmembrane helix</keyword>
<comment type="pathway">
    <text evidence="1">Mycotoxin biosynthesis.</text>
</comment>
<comment type="similarity">
    <text evidence="2">Belongs to the ustYa family.</text>
</comment>
<dbReference type="Proteomes" id="UP000664521">
    <property type="component" value="Unassembled WGS sequence"/>
</dbReference>
<evidence type="ECO:0000256" key="1">
    <source>
        <dbReference type="ARBA" id="ARBA00004685"/>
    </source>
</evidence>
<feature type="transmembrane region" description="Helical" evidence="3">
    <location>
        <begin position="36"/>
        <end position="59"/>
    </location>
</feature>
<reference evidence="4" key="1">
    <citation type="submission" date="2021-03" db="EMBL/GenBank/DDBJ databases">
        <authorList>
            <person name="Tagirdzhanova G."/>
        </authorList>
    </citation>
    <scope>NUCLEOTIDE SEQUENCE</scope>
</reference>
<accession>A0A8H3J2V4</accession>
<dbReference type="PANTHER" id="PTHR33365:SF4">
    <property type="entry name" value="CYCLOCHLOROTINE BIOSYNTHESIS PROTEIN O"/>
    <property type="match status" value="1"/>
</dbReference>
<organism evidence="4 5">
    <name type="scientific">Heterodermia speciosa</name>
    <dbReference type="NCBI Taxonomy" id="116794"/>
    <lineage>
        <taxon>Eukaryota</taxon>
        <taxon>Fungi</taxon>
        <taxon>Dikarya</taxon>
        <taxon>Ascomycota</taxon>
        <taxon>Pezizomycotina</taxon>
        <taxon>Lecanoromycetes</taxon>
        <taxon>OSLEUM clade</taxon>
        <taxon>Lecanoromycetidae</taxon>
        <taxon>Caliciales</taxon>
        <taxon>Physciaceae</taxon>
        <taxon>Heterodermia</taxon>
    </lineage>
</organism>
<dbReference type="Pfam" id="PF11807">
    <property type="entry name" value="UstYa"/>
    <property type="match status" value="1"/>
</dbReference>
<dbReference type="AlphaFoldDB" id="A0A8H3J2V4"/>
<evidence type="ECO:0000313" key="5">
    <source>
        <dbReference type="Proteomes" id="UP000664521"/>
    </source>
</evidence>
<evidence type="ECO:0000313" key="4">
    <source>
        <dbReference type="EMBL" id="CAF9939711.1"/>
    </source>
</evidence>
<dbReference type="GO" id="GO:0043386">
    <property type="term" value="P:mycotoxin biosynthetic process"/>
    <property type="evidence" value="ECO:0007669"/>
    <property type="project" value="InterPro"/>
</dbReference>
<evidence type="ECO:0000256" key="2">
    <source>
        <dbReference type="ARBA" id="ARBA00035112"/>
    </source>
</evidence>
<name>A0A8H3J2V4_9LECA</name>
<gene>
    <name evidence="4" type="ORF">HETSPECPRED_001865</name>
</gene>
<comment type="caution">
    <text evidence="4">The sequence shown here is derived from an EMBL/GenBank/DDBJ whole genome shotgun (WGS) entry which is preliminary data.</text>
</comment>
<dbReference type="OrthoDB" id="3687641at2759"/>
<keyword evidence="3" id="KW-0472">Membrane</keyword>
<dbReference type="InterPro" id="IPR021765">
    <property type="entry name" value="UstYa-like"/>
</dbReference>
<protein>
    <submittedName>
        <fullName evidence="4">Uncharacterized protein</fullName>
    </submittedName>
</protein>
<proteinExistence type="inferred from homology"/>
<dbReference type="EMBL" id="CAJPDS010000136">
    <property type="protein sequence ID" value="CAF9939711.1"/>
    <property type="molecule type" value="Genomic_DNA"/>
</dbReference>
<keyword evidence="3" id="KW-0812">Transmembrane</keyword>